<feature type="region of interest" description="Disordered" evidence="1">
    <location>
        <begin position="77"/>
        <end position="103"/>
    </location>
</feature>
<gene>
    <name evidence="2" type="ORF">CK820_G0021704</name>
</gene>
<evidence type="ECO:0000313" key="3">
    <source>
        <dbReference type="Proteomes" id="UP000236370"/>
    </source>
</evidence>
<sequence length="147" mass="16312">MARDYDHLFKLLIIGDSGDLGAACLTQGRRKRSGIEWKRCSWCVAAQGGGKSIEKCGQEQFTVAFCRQHFLRQLHHHDRSGFQDPDRGDQRGEGEAADLGHSGAGALPHHHLHVLSGDPRGHCGLRRHQCRVLCQCQAVASRNQPEL</sequence>
<organism evidence="2 3">
    <name type="scientific">Pan troglodytes</name>
    <name type="common">Chimpanzee</name>
    <dbReference type="NCBI Taxonomy" id="9598"/>
    <lineage>
        <taxon>Eukaryota</taxon>
        <taxon>Metazoa</taxon>
        <taxon>Chordata</taxon>
        <taxon>Craniata</taxon>
        <taxon>Vertebrata</taxon>
        <taxon>Euteleostomi</taxon>
        <taxon>Mammalia</taxon>
        <taxon>Eutheria</taxon>
        <taxon>Euarchontoglires</taxon>
        <taxon>Primates</taxon>
        <taxon>Haplorrhini</taxon>
        <taxon>Catarrhini</taxon>
        <taxon>Hominidae</taxon>
        <taxon>Pan</taxon>
    </lineage>
</organism>
<reference evidence="2 3" key="1">
    <citation type="submission" date="2017-12" db="EMBL/GenBank/DDBJ databases">
        <title>High-resolution comparative analysis of great ape genomes.</title>
        <authorList>
            <person name="Pollen A."/>
            <person name="Hastie A."/>
            <person name="Hormozdiari F."/>
            <person name="Dougherty M."/>
            <person name="Liu R."/>
            <person name="Chaisson M."/>
            <person name="Hoppe E."/>
            <person name="Hill C."/>
            <person name="Pang A."/>
            <person name="Hillier L."/>
            <person name="Baker C."/>
            <person name="Armstrong J."/>
            <person name="Shendure J."/>
            <person name="Paten B."/>
            <person name="Wilson R."/>
            <person name="Chao H."/>
            <person name="Schneider V."/>
            <person name="Ventura M."/>
            <person name="Kronenberg Z."/>
            <person name="Murali S."/>
            <person name="Gordon D."/>
            <person name="Cantsilieris S."/>
            <person name="Munson K."/>
            <person name="Nelson B."/>
            <person name="Raja A."/>
            <person name="Underwood J."/>
            <person name="Diekhans M."/>
            <person name="Fiddes I."/>
            <person name="Haussler D."/>
            <person name="Eichler E."/>
        </authorList>
    </citation>
    <scope>NUCLEOTIDE SEQUENCE [LARGE SCALE GENOMIC DNA]</scope>
    <source>
        <strain evidence="2">Yerkes chimp pedigree #C0471</strain>
    </source>
</reference>
<evidence type="ECO:0000256" key="1">
    <source>
        <dbReference type="SAM" id="MobiDB-lite"/>
    </source>
</evidence>
<comment type="caution">
    <text evidence="2">The sequence shown here is derived from an EMBL/GenBank/DDBJ whole genome shotgun (WGS) entry which is preliminary data.</text>
</comment>
<name>A0A2J8MDW1_PANTR</name>
<proteinExistence type="predicted"/>
<protein>
    <submittedName>
        <fullName evidence="2">RAB35 isoform 1</fullName>
    </submittedName>
</protein>
<dbReference type="Proteomes" id="UP000236370">
    <property type="component" value="Unassembled WGS sequence"/>
</dbReference>
<feature type="compositionally biased region" description="Basic and acidic residues" evidence="1">
    <location>
        <begin position="79"/>
        <end position="94"/>
    </location>
</feature>
<dbReference type="AlphaFoldDB" id="A0A2J8MDW1"/>
<evidence type="ECO:0000313" key="2">
    <source>
        <dbReference type="EMBL" id="PNI57709.1"/>
    </source>
</evidence>
<dbReference type="EMBL" id="NBAG03000260">
    <property type="protein sequence ID" value="PNI57709.1"/>
    <property type="molecule type" value="Genomic_DNA"/>
</dbReference>
<accession>A0A2J8MDW1</accession>